<dbReference type="Proteomes" id="UP000238701">
    <property type="component" value="Unassembled WGS sequence"/>
</dbReference>
<dbReference type="Pfam" id="PF01869">
    <property type="entry name" value="BcrAD_BadFG"/>
    <property type="match status" value="1"/>
</dbReference>
<keyword evidence="2" id="KW-0808">Transferase</keyword>
<dbReference type="EC" id="2.7.1.59" evidence="2"/>
<dbReference type="PANTHER" id="PTHR43190:SF3">
    <property type="entry name" value="N-ACETYL-D-GLUCOSAMINE KINASE"/>
    <property type="match status" value="1"/>
</dbReference>
<gene>
    <name evidence="2" type="primary">murK_b</name>
    <name evidence="2" type="ORF">SBA1_60001</name>
</gene>
<dbReference type="InterPro" id="IPR052519">
    <property type="entry name" value="Euk-type_GlcNAc_Kinase"/>
</dbReference>
<feature type="domain" description="ATPase BadF/BadG/BcrA/BcrD type" evidence="1">
    <location>
        <begin position="3"/>
        <end position="236"/>
    </location>
</feature>
<sequence>MRTCIGGSGAARPELAAKVRQILAAILLTPIDVVGDMQIALEAAFDTGPGVIVIAGTGSIAYGRDQQGNTARAGGWGFAIGDEGSAHWIGRAAVSAVLRAADRSAQAPENSTAPGSSLAAALLQAWNVASLPDLARAANAIPPPNFAALFPAVAASHDDLAMQVLTRAGGELAQVAAIVARRLFPVGEIGTVPVAMIGGVFGHAPLVRQVFYNELRRLAPRVEINPQVVEPVEGALRLARRAARL</sequence>
<dbReference type="CDD" id="cd24007">
    <property type="entry name" value="ASKHA_NBD_eukNAGK-like"/>
    <property type="match status" value="1"/>
</dbReference>
<dbReference type="AlphaFoldDB" id="A0A2U3L0S2"/>
<evidence type="ECO:0000313" key="3">
    <source>
        <dbReference type="Proteomes" id="UP000238701"/>
    </source>
</evidence>
<dbReference type="EC" id="2.7.1.-" evidence="2"/>
<dbReference type="InterPro" id="IPR002731">
    <property type="entry name" value="ATPase_BadF"/>
</dbReference>
<dbReference type="SUPFAM" id="SSF53067">
    <property type="entry name" value="Actin-like ATPase domain"/>
    <property type="match status" value="1"/>
</dbReference>
<name>A0A2U3L0S2_9BACT</name>
<dbReference type="PANTHER" id="PTHR43190">
    <property type="entry name" value="N-ACETYL-D-GLUCOSAMINE KINASE"/>
    <property type="match status" value="1"/>
</dbReference>
<accession>A0A2U3L0S2</accession>
<reference evidence="3" key="1">
    <citation type="submission" date="2018-02" db="EMBL/GenBank/DDBJ databases">
        <authorList>
            <person name="Hausmann B."/>
        </authorList>
    </citation>
    <scope>NUCLEOTIDE SEQUENCE [LARGE SCALE GENOMIC DNA]</scope>
    <source>
        <strain evidence="3">Peat soil MAG SbA1</strain>
    </source>
</reference>
<evidence type="ECO:0000259" key="1">
    <source>
        <dbReference type="Pfam" id="PF01869"/>
    </source>
</evidence>
<proteinExistence type="predicted"/>
<dbReference type="GO" id="GO:0045127">
    <property type="term" value="F:N-acetylglucosamine kinase activity"/>
    <property type="evidence" value="ECO:0007669"/>
    <property type="project" value="UniProtKB-EC"/>
</dbReference>
<dbReference type="InterPro" id="IPR043129">
    <property type="entry name" value="ATPase_NBD"/>
</dbReference>
<keyword evidence="2" id="KW-0418">Kinase</keyword>
<organism evidence="2 3">
    <name type="scientific">Candidatus Sulfotelmatobacter kueseliae</name>
    <dbReference type="NCBI Taxonomy" id="2042962"/>
    <lineage>
        <taxon>Bacteria</taxon>
        <taxon>Pseudomonadati</taxon>
        <taxon>Acidobacteriota</taxon>
        <taxon>Terriglobia</taxon>
        <taxon>Terriglobales</taxon>
        <taxon>Candidatus Korobacteraceae</taxon>
        <taxon>Candidatus Sulfotelmatobacter</taxon>
    </lineage>
</organism>
<protein>
    <submittedName>
        <fullName evidence="2">Fragment of putative N-acetylmuramic acid/N-acetylglucosamine kinase (BadFG/BcrAD-type ATPase domain protein)</fullName>
        <ecNumber evidence="2">2.7.1.-</ecNumber>
        <ecNumber evidence="2">2.7.1.59</ecNumber>
    </submittedName>
</protein>
<evidence type="ECO:0000313" key="2">
    <source>
        <dbReference type="EMBL" id="SPF45447.1"/>
    </source>
</evidence>
<dbReference type="EMBL" id="OMOD01000155">
    <property type="protein sequence ID" value="SPF45447.1"/>
    <property type="molecule type" value="Genomic_DNA"/>
</dbReference>
<dbReference type="Gene3D" id="3.30.420.40">
    <property type="match status" value="1"/>
</dbReference>